<name>A0ACC2R7U8_9NEOP</name>
<dbReference type="EMBL" id="CM056782">
    <property type="protein sequence ID" value="KAJ8732286.1"/>
    <property type="molecule type" value="Genomic_DNA"/>
</dbReference>
<protein>
    <submittedName>
        <fullName evidence="1">Uncharacterized protein</fullName>
    </submittedName>
</protein>
<evidence type="ECO:0000313" key="2">
    <source>
        <dbReference type="Proteomes" id="UP001231649"/>
    </source>
</evidence>
<accession>A0ACC2R7U8</accession>
<organism evidence="1 2">
    <name type="scientific">Mythimna loreyi</name>
    <dbReference type="NCBI Taxonomy" id="667449"/>
    <lineage>
        <taxon>Eukaryota</taxon>
        <taxon>Metazoa</taxon>
        <taxon>Ecdysozoa</taxon>
        <taxon>Arthropoda</taxon>
        <taxon>Hexapoda</taxon>
        <taxon>Insecta</taxon>
        <taxon>Pterygota</taxon>
        <taxon>Neoptera</taxon>
        <taxon>Endopterygota</taxon>
        <taxon>Lepidoptera</taxon>
        <taxon>Glossata</taxon>
        <taxon>Ditrysia</taxon>
        <taxon>Noctuoidea</taxon>
        <taxon>Noctuidae</taxon>
        <taxon>Noctuinae</taxon>
        <taxon>Hadenini</taxon>
        <taxon>Mythimna</taxon>
    </lineage>
</organism>
<dbReference type="Proteomes" id="UP001231649">
    <property type="component" value="Chromosome 6"/>
</dbReference>
<sequence>MSGPARKKAYQKHQYSGVRKSSKRVKSAFKRIHGEDDRVKIWRSEEIKKKLMNEQIIPDNSTVTQNTQPRTYARVKPIIRLEATYSAPSTSTTTAEPMVDVNWPQADPEIESFQLTVETVPNTCLSGISGYRIVDLRHVIEWAFLMERHRNICESSQIEFVSERHDGFRSTLKLWEHCTENKEKVAKDKINTAFVWATVTSGSYYTQAAHITSLMDIPTMSPNKFRRIEKKLGNVWLEHLTEEIKTAGEQERSIAIEKGHVSSDGVPFITVYVDGGWLKRSYGHNFDSSSGMACIIGKETKKCLFLGVRNKYCYTCQYYERRKIDMKPHNCCKNFTGPSTGMESQIIVEGFQTSEETHQLRYLSFIGDGDSSVFANLKEKVSYGNIIKKIECKNHVIKNYTSALYKILANTKLPLCGRNILKPKVMKLTLVARKIIMYSSDNTVMAADLRNGPLHVFGVHGNCKDYYCNANQSEKNEENLVEVLKRDAPEVWALIYAANEKIALKAGRLSNETTNVAENFMSVINKFCCGKRISLGKGGSYQRRVHVAGLSLATGHKWHETAWKKQTTQSPGTHFKKYIKRKEQSRIRQQSSTRKRLFVPREKNKPDKDYGPEANDPIDIDEVQLRILCEERFAEFQKSPEDIAFIEMSTVGQHENDLYTTHRRDRLTASQFGMVCKRRITTPCHNHVKNILYKKNICTKDMLYGQQYENVAKSMFMQQYNKTVRPSGLFIDEEFGCLAGSPDGVIENERAVIEIKCFPSLARKNQSLEAAAVEKKNFALTLDNNVLAMNKKHDYYYQVQGQMRVSNMDKCYFICFISVNNPLTVIEVCRDNEFISNMIPKLLDFFKHCILPEIILRRVKKNAKCIDMKAAV</sequence>
<keyword evidence="2" id="KW-1185">Reference proteome</keyword>
<gene>
    <name evidence="1" type="ORF">PYW08_015016</name>
</gene>
<evidence type="ECO:0000313" key="1">
    <source>
        <dbReference type="EMBL" id="KAJ8732286.1"/>
    </source>
</evidence>
<proteinExistence type="predicted"/>
<comment type="caution">
    <text evidence="1">The sequence shown here is derived from an EMBL/GenBank/DDBJ whole genome shotgun (WGS) entry which is preliminary data.</text>
</comment>
<reference evidence="1" key="1">
    <citation type="submission" date="2023-03" db="EMBL/GenBank/DDBJ databases">
        <title>Chromosome-level genomes of two armyworms, Mythimna separata and Mythimna loreyi, provide insights into the biosynthesis and reception of sex pheromones.</title>
        <authorList>
            <person name="Zhao H."/>
        </authorList>
    </citation>
    <scope>NUCLEOTIDE SEQUENCE</scope>
    <source>
        <strain evidence="1">BeijingLab</strain>
    </source>
</reference>